<dbReference type="AlphaFoldDB" id="A0A7Y7XYE0"/>
<comment type="caution">
    <text evidence="2">The sequence shown here is derived from an EMBL/GenBank/DDBJ whole genome shotgun (WGS) entry which is preliminary data.</text>
</comment>
<dbReference type="InterPro" id="IPR035992">
    <property type="entry name" value="Ricin_B-like_lectins"/>
</dbReference>
<accession>A0A7Y7XYE0</accession>
<dbReference type="EMBL" id="JACAQE010000004">
    <property type="protein sequence ID" value="NWC14610.1"/>
    <property type="molecule type" value="Genomic_DNA"/>
</dbReference>
<dbReference type="Proteomes" id="UP000517547">
    <property type="component" value="Unassembled WGS sequence"/>
</dbReference>
<feature type="region of interest" description="Disordered" evidence="1">
    <location>
        <begin position="1"/>
        <end position="25"/>
    </location>
</feature>
<dbReference type="Gene3D" id="2.80.10.50">
    <property type="match status" value="1"/>
</dbReference>
<feature type="compositionally biased region" description="Basic and acidic residues" evidence="1">
    <location>
        <begin position="1"/>
        <end position="17"/>
    </location>
</feature>
<sequence>MKDKSTPHQSDSSEKKPRSTPGPVVRIEPGIYKIYTALPSSSPKLFQVSSVEDNEGSQNVHLSRDQDYPESKWKVSNTSEELSYVLLNQGYFRALEAKNGEIFASTIPASSSRPGHLWRFKYAGNEGGIDLFYLENKYTRNLACVQDHSTEDNTNIIECSYSGRMNQKFILVKL</sequence>
<name>A0A7Y7XYE0_9PSED</name>
<dbReference type="RefSeq" id="WP_146049157.1">
    <property type="nucleotide sequence ID" value="NZ_JACAQE010000004.1"/>
</dbReference>
<evidence type="ECO:0000256" key="1">
    <source>
        <dbReference type="SAM" id="MobiDB-lite"/>
    </source>
</evidence>
<evidence type="ECO:0000313" key="2">
    <source>
        <dbReference type="EMBL" id="NWC14610.1"/>
    </source>
</evidence>
<organism evidence="2 3">
    <name type="scientific">Pseudomonas gingeri</name>
    <dbReference type="NCBI Taxonomy" id="117681"/>
    <lineage>
        <taxon>Bacteria</taxon>
        <taxon>Pseudomonadati</taxon>
        <taxon>Pseudomonadota</taxon>
        <taxon>Gammaproteobacteria</taxon>
        <taxon>Pseudomonadales</taxon>
        <taxon>Pseudomonadaceae</taxon>
        <taxon>Pseudomonas</taxon>
    </lineage>
</organism>
<evidence type="ECO:0000313" key="3">
    <source>
        <dbReference type="Proteomes" id="UP000517547"/>
    </source>
</evidence>
<reference evidence="2 3" key="1">
    <citation type="submission" date="2020-04" db="EMBL/GenBank/DDBJ databases">
        <title>Molecular characterization of pseudomonads from Agaricus bisporus reveal novel blotch 2 pathogens in Western Europe.</title>
        <authorList>
            <person name="Taparia T."/>
            <person name="Krijger M."/>
            <person name="Haynes E."/>
            <person name="Elpinstone J.G."/>
            <person name="Noble R."/>
            <person name="Van Der Wolf J."/>
        </authorList>
    </citation>
    <scope>NUCLEOTIDE SEQUENCE [LARGE SCALE GENOMIC DNA]</scope>
    <source>
        <strain evidence="2 3">IPO3738</strain>
    </source>
</reference>
<dbReference type="SUPFAM" id="SSF50370">
    <property type="entry name" value="Ricin B-like lectins"/>
    <property type="match status" value="1"/>
</dbReference>
<protein>
    <submittedName>
        <fullName evidence="2">RICIN domain-containing protein</fullName>
    </submittedName>
</protein>
<proteinExistence type="predicted"/>
<gene>
    <name evidence="2" type="ORF">HX845_13190</name>
</gene>